<dbReference type="InterPro" id="IPR029062">
    <property type="entry name" value="Class_I_gatase-like"/>
</dbReference>
<dbReference type="PROSITE" id="PS51273">
    <property type="entry name" value="GATASE_TYPE_1"/>
    <property type="match status" value="1"/>
</dbReference>
<dbReference type="GO" id="GO:0005524">
    <property type="term" value="F:ATP binding"/>
    <property type="evidence" value="ECO:0007669"/>
    <property type="project" value="UniProtKB-KW"/>
</dbReference>
<dbReference type="EMBL" id="PCRF01000171">
    <property type="protein sequence ID" value="PIP16223.1"/>
    <property type="molecule type" value="Genomic_DNA"/>
</dbReference>
<evidence type="ECO:0000256" key="6">
    <source>
        <dbReference type="ARBA" id="ARBA00022840"/>
    </source>
</evidence>
<protein>
    <submittedName>
        <fullName evidence="8">Phosphoribosylformylglycinamidine synthase I</fullName>
    </submittedName>
</protein>
<comment type="caution">
    <text evidence="8">The sequence shown here is derived from an EMBL/GenBank/DDBJ whole genome shotgun (WGS) entry which is preliminary data.</text>
</comment>
<keyword evidence="1" id="KW-0963">Cytoplasm</keyword>
<dbReference type="PIRSF" id="PIRSF001586">
    <property type="entry name" value="FGAM_synth_I"/>
    <property type="match status" value="1"/>
</dbReference>
<dbReference type="Gene3D" id="3.40.50.880">
    <property type="match status" value="1"/>
</dbReference>
<name>A0A2G9YBW2_9BACT</name>
<keyword evidence="3" id="KW-0547">Nucleotide-binding</keyword>
<dbReference type="NCBIfam" id="TIGR01737">
    <property type="entry name" value="FGAM_synth_I"/>
    <property type="match status" value="1"/>
</dbReference>
<evidence type="ECO:0000256" key="5">
    <source>
        <dbReference type="ARBA" id="ARBA00022801"/>
    </source>
</evidence>
<keyword evidence="5" id="KW-0378">Hydrolase</keyword>
<dbReference type="PANTHER" id="PTHR10099">
    <property type="entry name" value="PHOSPHORIBOSYLFORMYLGLYCINAMIDINE SYNTHASE"/>
    <property type="match status" value="1"/>
</dbReference>
<evidence type="ECO:0000256" key="4">
    <source>
        <dbReference type="ARBA" id="ARBA00022755"/>
    </source>
</evidence>
<evidence type="ECO:0000256" key="1">
    <source>
        <dbReference type="ARBA" id="ARBA00022490"/>
    </source>
</evidence>
<dbReference type="PANTHER" id="PTHR10099:SF1">
    <property type="entry name" value="PHOSPHORIBOSYLFORMYLGLYCINAMIDINE SYNTHASE"/>
    <property type="match status" value="1"/>
</dbReference>
<dbReference type="GO" id="GO:0005737">
    <property type="term" value="C:cytoplasm"/>
    <property type="evidence" value="ECO:0007669"/>
    <property type="project" value="TreeGrafter"/>
</dbReference>
<keyword evidence="2" id="KW-0436">Ligase</keyword>
<proteinExistence type="predicted"/>
<evidence type="ECO:0000256" key="2">
    <source>
        <dbReference type="ARBA" id="ARBA00022598"/>
    </source>
</evidence>
<dbReference type="SMART" id="SM01211">
    <property type="entry name" value="GATase_5"/>
    <property type="match status" value="1"/>
</dbReference>
<feature type="non-terminal residue" evidence="8">
    <location>
        <position position="1"/>
    </location>
</feature>
<reference evidence="8 9" key="1">
    <citation type="submission" date="2017-09" db="EMBL/GenBank/DDBJ databases">
        <title>Depth-based differentiation of microbial function through sediment-hosted aquifers and enrichment of novel symbionts in the deep terrestrial subsurface.</title>
        <authorList>
            <person name="Probst A.J."/>
            <person name="Ladd B."/>
            <person name="Jarett J.K."/>
            <person name="Geller-Mcgrath D.E."/>
            <person name="Sieber C.M."/>
            <person name="Emerson J.B."/>
            <person name="Anantharaman K."/>
            <person name="Thomas B.C."/>
            <person name="Malmstrom R."/>
            <person name="Stieglmeier M."/>
            <person name="Klingl A."/>
            <person name="Woyke T."/>
            <person name="Ryan C.M."/>
            <person name="Banfield J.F."/>
        </authorList>
    </citation>
    <scope>NUCLEOTIDE SEQUENCE [LARGE SCALE GENOMIC DNA]</scope>
    <source>
        <strain evidence="8">CG23_combo_of_CG06-09_8_20_14_all_48_7</strain>
    </source>
</reference>
<gene>
    <name evidence="8" type="primary">purQ</name>
    <name evidence="8" type="ORF">COX46_03565</name>
</gene>
<evidence type="ECO:0000256" key="7">
    <source>
        <dbReference type="ARBA" id="ARBA00022962"/>
    </source>
</evidence>
<dbReference type="GO" id="GO:0016787">
    <property type="term" value="F:hydrolase activity"/>
    <property type="evidence" value="ECO:0007669"/>
    <property type="project" value="UniProtKB-KW"/>
</dbReference>
<dbReference type="AlphaFoldDB" id="A0A2G9YBW2"/>
<sequence>RTAGTNCDLETEYGFRLAGTIPERVHINRLLEGSISLGDYAMLVIPGGFSYGDDLSAGKVLANELRFKLREKVYAFAETGRPIIGICNGFQVLVKAGLLPFFRTPQKSFKGLPATAPSATLTFNDSGKFEDRWVYLCCVGSSPLLAGLSDKVISLPVAHGEGKFLVKREEDFSRLKEKGQVVFQYAAADGTPAEKYPDNPNGSQGAIAGVTNEQGNVLGMMPHPERFLYSHLHPRWTRKEGRNAYGLNLLKSFVHYVK</sequence>
<dbReference type="GO" id="GO:0006189">
    <property type="term" value="P:'de novo' IMP biosynthetic process"/>
    <property type="evidence" value="ECO:0007669"/>
    <property type="project" value="InterPro"/>
</dbReference>
<evidence type="ECO:0000256" key="3">
    <source>
        <dbReference type="ARBA" id="ARBA00022741"/>
    </source>
</evidence>
<keyword evidence="4" id="KW-0658">Purine biosynthesis</keyword>
<evidence type="ECO:0000313" key="8">
    <source>
        <dbReference type="EMBL" id="PIP16223.1"/>
    </source>
</evidence>
<dbReference type="GO" id="GO:0004642">
    <property type="term" value="F:phosphoribosylformylglycinamidine synthase activity"/>
    <property type="evidence" value="ECO:0007669"/>
    <property type="project" value="InterPro"/>
</dbReference>
<evidence type="ECO:0000313" key="9">
    <source>
        <dbReference type="Proteomes" id="UP000230392"/>
    </source>
</evidence>
<dbReference type="InterPro" id="IPR010075">
    <property type="entry name" value="PRibForGlyAmidine_synth_PurQ"/>
</dbReference>
<dbReference type="Pfam" id="PF13507">
    <property type="entry name" value="GATase_5"/>
    <property type="match status" value="1"/>
</dbReference>
<accession>A0A2G9YBW2</accession>
<keyword evidence="7" id="KW-0315">Glutamine amidotransferase</keyword>
<organism evidence="8 9">
    <name type="scientific">bacterium (Candidatus Ratteibacteria) CG23_combo_of_CG06-09_8_20_14_all_48_7</name>
    <dbReference type="NCBI Taxonomy" id="2014292"/>
    <lineage>
        <taxon>Bacteria</taxon>
        <taxon>Candidatus Ratteibacteria</taxon>
    </lineage>
</organism>
<dbReference type="Proteomes" id="UP000230392">
    <property type="component" value="Unassembled WGS sequence"/>
</dbReference>
<dbReference type="SUPFAM" id="SSF52317">
    <property type="entry name" value="Class I glutamine amidotransferase-like"/>
    <property type="match status" value="1"/>
</dbReference>
<keyword evidence="6" id="KW-0067">ATP-binding</keyword>